<dbReference type="Proteomes" id="UP000316621">
    <property type="component" value="Chromosome 8"/>
</dbReference>
<sequence>MEICRIYDGIFKEHLDGMYVAGKLECSWCYFLVDWNVAAPAHTCELTTKLEPPFVI</sequence>
<gene>
    <name evidence="1" type="ORF">C5167_048100</name>
</gene>
<dbReference type="Gramene" id="RZC72626">
    <property type="protein sequence ID" value="RZC72626"/>
    <property type="gene ID" value="C5167_048100"/>
</dbReference>
<dbReference type="AlphaFoldDB" id="A0A4Y7KID3"/>
<organism evidence="1 2">
    <name type="scientific">Papaver somniferum</name>
    <name type="common">Opium poppy</name>
    <dbReference type="NCBI Taxonomy" id="3469"/>
    <lineage>
        <taxon>Eukaryota</taxon>
        <taxon>Viridiplantae</taxon>
        <taxon>Streptophyta</taxon>
        <taxon>Embryophyta</taxon>
        <taxon>Tracheophyta</taxon>
        <taxon>Spermatophyta</taxon>
        <taxon>Magnoliopsida</taxon>
        <taxon>Ranunculales</taxon>
        <taxon>Papaveraceae</taxon>
        <taxon>Papaveroideae</taxon>
        <taxon>Papaver</taxon>
    </lineage>
</organism>
<accession>A0A4Y7KID3</accession>
<reference evidence="1 2" key="1">
    <citation type="journal article" date="2018" name="Science">
        <title>The opium poppy genome and morphinan production.</title>
        <authorList>
            <person name="Guo L."/>
            <person name="Winzer T."/>
            <person name="Yang X."/>
            <person name="Li Y."/>
            <person name="Ning Z."/>
            <person name="He Z."/>
            <person name="Teodor R."/>
            <person name="Lu Y."/>
            <person name="Bowser T.A."/>
            <person name="Graham I.A."/>
            <person name="Ye K."/>
        </authorList>
    </citation>
    <scope>NUCLEOTIDE SEQUENCE [LARGE SCALE GENOMIC DNA]</scope>
    <source>
        <strain evidence="2">cv. HN1</strain>
        <tissue evidence="1">Leaves</tissue>
    </source>
</reference>
<evidence type="ECO:0000313" key="2">
    <source>
        <dbReference type="Proteomes" id="UP000316621"/>
    </source>
</evidence>
<keyword evidence="2" id="KW-1185">Reference proteome</keyword>
<evidence type="ECO:0000313" key="1">
    <source>
        <dbReference type="EMBL" id="RZC72626.1"/>
    </source>
</evidence>
<name>A0A4Y7KID3_PAPSO</name>
<dbReference type="EMBL" id="CM010722">
    <property type="protein sequence ID" value="RZC72626.1"/>
    <property type="molecule type" value="Genomic_DNA"/>
</dbReference>
<proteinExistence type="predicted"/>
<protein>
    <submittedName>
        <fullName evidence="1">Uncharacterized protein</fullName>
    </submittedName>
</protein>